<accession>A0A2U1CIW8</accession>
<dbReference type="InterPro" id="IPR036856">
    <property type="entry name" value="Ald_Oxase/Xan_DH_a/b_sf"/>
</dbReference>
<sequence>MTQAAEHPGRNSTSPGIGTPLNRIEGVAKVTGQARYAAEHPAEGLLYGVAVCAGIARGRIRSLDTAGTLNTPGVVQVLTHENRPHVPWYEAPAHDDDDAAGNAKPPVPLLLDGAIMYSGQPIALVVAETFEAARRGAMQVEAAYDTLPHNTMLGSALAQRFTPAAKAQGNIVRGDTQAALDDAAARIDSRYELAMEHHNPMEMHATTVQWHGDGRLTVHDKNQGSQNAQRQLAQAFGLEPDSIMVANHHVGGAFGSGLRPGYQAYLAMLAALMLKRSVRVVMTRQQMFTHVHRPAATQEMRLACDTRGKLQAMEVIATTSTARIETYTENLVKWGAIAYPCDNLRLDYAVAPIDTPTPGNMRAPGAATGVNLLEMALDELAYANGMDPLALRLVNCSDVDGISGLPFTSKALKKAYETGAERFGWHRRSHEPRSMRNGMELSGWGMATGIWEALVLHASATATLDTQGILTVRSAASDIGTGTYTIMAQIAAGALGLPLERVRVEIGESPLPDSPFAGGSAMAASVGAAVHRACKGIARQLSELAGGPVGSNDMAKLAARAPGGRIEASATVDPPQEDGKARNTHSAVFAEVCVDERLSVIRVPRLLACVAAGRIINPKTARSQVLGGLVMGMGMALQEEALFDHRLGRIMNHNLAEYHVPCHADVHDMEVIFVDEPDGLASPLGVKGVGEIGIVGAAAAIANAVHHATGKRIRTLPITLDKLL</sequence>
<dbReference type="GO" id="GO:0005506">
    <property type="term" value="F:iron ion binding"/>
    <property type="evidence" value="ECO:0007669"/>
    <property type="project" value="InterPro"/>
</dbReference>
<dbReference type="Pfam" id="PF20256">
    <property type="entry name" value="MoCoBD_2"/>
    <property type="match status" value="1"/>
</dbReference>
<dbReference type="Pfam" id="PF01315">
    <property type="entry name" value="Ald_Xan_dh_C"/>
    <property type="match status" value="1"/>
</dbReference>
<dbReference type="RefSeq" id="WP_116519157.1">
    <property type="nucleotide sequence ID" value="NZ_JACCEX010000005.1"/>
</dbReference>
<evidence type="ECO:0000313" key="3">
    <source>
        <dbReference type="EMBL" id="PVY60935.1"/>
    </source>
</evidence>
<dbReference type="Pfam" id="PF02738">
    <property type="entry name" value="MoCoBD_1"/>
    <property type="match status" value="1"/>
</dbReference>
<dbReference type="SMART" id="SM01008">
    <property type="entry name" value="Ald_Xan_dh_C"/>
    <property type="match status" value="1"/>
</dbReference>
<dbReference type="SUPFAM" id="SSF54665">
    <property type="entry name" value="CO dehydrogenase molybdoprotein N-domain-like"/>
    <property type="match status" value="1"/>
</dbReference>
<organism evidence="3 4">
    <name type="scientific">Pusillimonas noertemannii</name>
    <dbReference type="NCBI Taxonomy" id="305977"/>
    <lineage>
        <taxon>Bacteria</taxon>
        <taxon>Pseudomonadati</taxon>
        <taxon>Pseudomonadota</taxon>
        <taxon>Betaproteobacteria</taxon>
        <taxon>Burkholderiales</taxon>
        <taxon>Alcaligenaceae</taxon>
        <taxon>Pusillimonas</taxon>
    </lineage>
</organism>
<evidence type="ECO:0000313" key="4">
    <source>
        <dbReference type="Proteomes" id="UP000246145"/>
    </source>
</evidence>
<gene>
    <name evidence="3" type="ORF">C7440_3096</name>
</gene>
<evidence type="ECO:0000256" key="1">
    <source>
        <dbReference type="SAM" id="MobiDB-lite"/>
    </source>
</evidence>
<feature type="region of interest" description="Disordered" evidence="1">
    <location>
        <begin position="1"/>
        <end position="20"/>
    </location>
</feature>
<dbReference type="InterPro" id="IPR046867">
    <property type="entry name" value="AldOxase/xan_DH_MoCoBD2"/>
</dbReference>
<dbReference type="InterPro" id="IPR016208">
    <property type="entry name" value="Ald_Oxase/xanthine_DH-like"/>
</dbReference>
<dbReference type="EMBL" id="QEKO01000005">
    <property type="protein sequence ID" value="PVY60935.1"/>
    <property type="molecule type" value="Genomic_DNA"/>
</dbReference>
<dbReference type="AlphaFoldDB" id="A0A2U1CIW8"/>
<dbReference type="Gene3D" id="3.90.1170.50">
    <property type="entry name" value="Aldehyde oxidase/xanthine dehydrogenase, a/b hammerhead"/>
    <property type="match status" value="1"/>
</dbReference>
<proteinExistence type="predicted"/>
<name>A0A2U1CIW8_9BURK</name>
<dbReference type="STRING" id="1231391.GCA_000308195_03074"/>
<dbReference type="Proteomes" id="UP000246145">
    <property type="component" value="Unassembled WGS sequence"/>
</dbReference>
<dbReference type="OrthoDB" id="221297at2"/>
<dbReference type="SUPFAM" id="SSF56003">
    <property type="entry name" value="Molybdenum cofactor-binding domain"/>
    <property type="match status" value="1"/>
</dbReference>
<dbReference type="Gene3D" id="3.30.365.10">
    <property type="entry name" value="Aldehyde oxidase/xanthine dehydrogenase, molybdopterin binding domain"/>
    <property type="match status" value="4"/>
</dbReference>
<reference evidence="3 4" key="1">
    <citation type="submission" date="2018-04" db="EMBL/GenBank/DDBJ databases">
        <title>Genomic Encyclopedia of Type Strains, Phase IV (KMG-IV): sequencing the most valuable type-strain genomes for metagenomic binning, comparative biology and taxonomic classification.</title>
        <authorList>
            <person name="Goeker M."/>
        </authorList>
    </citation>
    <scope>NUCLEOTIDE SEQUENCE [LARGE SCALE GENOMIC DNA]</scope>
    <source>
        <strain evidence="3 4">DSM 10065</strain>
    </source>
</reference>
<dbReference type="PANTHER" id="PTHR11908:SF153">
    <property type="entry name" value="DEHYDROGENASE"/>
    <property type="match status" value="1"/>
</dbReference>
<dbReference type="InterPro" id="IPR008274">
    <property type="entry name" value="AldOxase/xan_DH_MoCoBD1"/>
</dbReference>
<comment type="caution">
    <text evidence="3">The sequence shown here is derived from an EMBL/GenBank/DDBJ whole genome shotgun (WGS) entry which is preliminary data.</text>
</comment>
<dbReference type="GO" id="GO:0016491">
    <property type="term" value="F:oxidoreductase activity"/>
    <property type="evidence" value="ECO:0007669"/>
    <property type="project" value="InterPro"/>
</dbReference>
<evidence type="ECO:0000259" key="2">
    <source>
        <dbReference type="SMART" id="SM01008"/>
    </source>
</evidence>
<keyword evidence="4" id="KW-1185">Reference proteome</keyword>
<protein>
    <submittedName>
        <fullName evidence="3">Xanthine dehydrogenase YagR molybdenum-binding subunit</fullName>
    </submittedName>
</protein>
<dbReference type="PANTHER" id="PTHR11908">
    <property type="entry name" value="XANTHINE DEHYDROGENASE"/>
    <property type="match status" value="1"/>
</dbReference>
<dbReference type="InterPro" id="IPR037165">
    <property type="entry name" value="AldOxase/xan_DH_Mopterin-bd_sf"/>
</dbReference>
<feature type="domain" description="Aldehyde oxidase/xanthine dehydrogenase a/b hammerhead" evidence="2">
    <location>
        <begin position="31"/>
        <end position="148"/>
    </location>
</feature>
<dbReference type="InterPro" id="IPR000674">
    <property type="entry name" value="Ald_Oxase/Xan_DH_a/b"/>
</dbReference>